<evidence type="ECO:0000313" key="2">
    <source>
        <dbReference type="Proteomes" id="UP000037939"/>
    </source>
</evidence>
<dbReference type="STRING" id="857265.WG78_08310"/>
<dbReference type="Proteomes" id="UP000037939">
    <property type="component" value="Unassembled WGS sequence"/>
</dbReference>
<name>A0A0N0GP70_9NEIS</name>
<sequence length="30" mass="3405">MNWLYLLAAALFVLLLAYLVYALFNAEDVA</sequence>
<comment type="caution">
    <text evidence="1">The sequence shown here is derived from an EMBL/GenBank/DDBJ whole genome shotgun (WGS) entry which is preliminary data.</text>
</comment>
<accession>A0A0N0GP70</accession>
<dbReference type="EMBL" id="LAQT01000006">
    <property type="protein sequence ID" value="KPC53509.1"/>
    <property type="molecule type" value="Genomic_DNA"/>
</dbReference>
<proteinExistence type="predicted"/>
<reference evidence="1 2" key="1">
    <citation type="submission" date="2015-07" db="EMBL/GenBank/DDBJ databases">
        <title>Draft genome sequence of the Amantichitinum ursilacus IGB-41, a new chitin-degrading bacterium.</title>
        <authorList>
            <person name="Kirstahler P."/>
            <person name="Guenther M."/>
            <person name="Grumaz C."/>
            <person name="Rupp S."/>
            <person name="Zibek S."/>
            <person name="Sohn K."/>
        </authorList>
    </citation>
    <scope>NUCLEOTIDE SEQUENCE [LARGE SCALE GENOMIC DNA]</scope>
    <source>
        <strain evidence="1 2">IGB-41</strain>
    </source>
</reference>
<protein>
    <recommendedName>
        <fullName evidence="3">F subunit of K+-transporting ATPase</fullName>
    </recommendedName>
</protein>
<organism evidence="1 2">
    <name type="scientific">Amantichitinum ursilacus</name>
    <dbReference type="NCBI Taxonomy" id="857265"/>
    <lineage>
        <taxon>Bacteria</taxon>
        <taxon>Pseudomonadati</taxon>
        <taxon>Pseudomonadota</taxon>
        <taxon>Betaproteobacteria</taxon>
        <taxon>Neisseriales</taxon>
        <taxon>Chitinibacteraceae</taxon>
        <taxon>Amantichitinum</taxon>
    </lineage>
</organism>
<dbReference type="AlphaFoldDB" id="A0A0N0GP70"/>
<evidence type="ECO:0008006" key="3">
    <source>
        <dbReference type="Google" id="ProtNLM"/>
    </source>
</evidence>
<keyword evidence="2" id="KW-1185">Reference proteome</keyword>
<gene>
    <name evidence="1" type="ORF">WG78_08310</name>
</gene>
<dbReference type="RefSeq" id="WP_083458869.1">
    <property type="nucleotide sequence ID" value="NZ_LAQT01000006.1"/>
</dbReference>
<evidence type="ECO:0000313" key="1">
    <source>
        <dbReference type="EMBL" id="KPC53509.1"/>
    </source>
</evidence>